<proteinExistence type="predicted"/>
<dbReference type="Proteomes" id="UP000011223">
    <property type="component" value="Unassembled WGS sequence"/>
</dbReference>
<dbReference type="EMBL" id="ANFM02000014">
    <property type="protein sequence ID" value="EOD80222.1"/>
    <property type="molecule type" value="Genomic_DNA"/>
</dbReference>
<accession>R1IRV7</accession>
<name>R1IRV7_9GAMM</name>
<evidence type="ECO:0000313" key="2">
    <source>
        <dbReference type="Proteomes" id="UP000011223"/>
    </source>
</evidence>
<organism evidence="1 2">
    <name type="scientific">Grimontia indica</name>
    <dbReference type="NCBI Taxonomy" id="1056512"/>
    <lineage>
        <taxon>Bacteria</taxon>
        <taxon>Pseudomonadati</taxon>
        <taxon>Pseudomonadota</taxon>
        <taxon>Gammaproteobacteria</taxon>
        <taxon>Vibrionales</taxon>
        <taxon>Vibrionaceae</taxon>
        <taxon>Grimontia</taxon>
    </lineage>
</organism>
<dbReference type="AlphaFoldDB" id="R1IRV7"/>
<gene>
    <name evidence="1" type="ORF">D515_00792</name>
</gene>
<reference evidence="1 2" key="1">
    <citation type="journal article" date="2014" name="PLoS ONE">
        <title>Grimontia indica AK16(T), sp. nov., Isolated from a Seawater Sample Reports the Presence of Pathogenic Genes Similar to Vibrio Genus.</title>
        <authorList>
            <person name="Singh A."/>
            <person name="Vaidya B."/>
            <person name="Khatri I."/>
            <person name="Srinivas T.N."/>
            <person name="Subramanian S."/>
            <person name="Korpole S."/>
            <person name="Pinnaka A.K."/>
        </authorList>
    </citation>
    <scope>NUCLEOTIDE SEQUENCE [LARGE SCALE GENOMIC DNA]</scope>
    <source>
        <strain evidence="1 2">AK16</strain>
    </source>
</reference>
<comment type="caution">
    <text evidence="1">The sequence shown here is derived from an EMBL/GenBank/DDBJ whole genome shotgun (WGS) entry which is preliminary data.</text>
</comment>
<protein>
    <submittedName>
        <fullName evidence="1">Uncharacterized protein</fullName>
    </submittedName>
</protein>
<sequence length="63" mass="6957">MIAYFASITAFRGSALRLTLVASVRAQWLTRTQMIDTCHNKALSLSEPSVAHSIGRINMNFST</sequence>
<keyword evidence="2" id="KW-1185">Reference proteome</keyword>
<evidence type="ECO:0000313" key="1">
    <source>
        <dbReference type="EMBL" id="EOD80222.1"/>
    </source>
</evidence>